<feature type="region of interest" description="Disordered" evidence="1">
    <location>
        <begin position="67"/>
        <end position="110"/>
    </location>
</feature>
<name>A0A7C8IAN1_9PLEO</name>
<dbReference type="Proteomes" id="UP000481861">
    <property type="component" value="Unassembled WGS sequence"/>
</dbReference>
<feature type="compositionally biased region" description="Pro residues" evidence="1">
    <location>
        <begin position="86"/>
        <end position="105"/>
    </location>
</feature>
<feature type="compositionally biased region" description="Low complexity" evidence="1">
    <location>
        <begin position="69"/>
        <end position="85"/>
    </location>
</feature>
<evidence type="ECO:0000313" key="4">
    <source>
        <dbReference type="Proteomes" id="UP000481861"/>
    </source>
</evidence>
<dbReference type="EMBL" id="JAADJZ010000018">
    <property type="protein sequence ID" value="KAF2868547.1"/>
    <property type="molecule type" value="Genomic_DNA"/>
</dbReference>
<sequence length="209" mass="21926">MVVANTDAEKEKTRIDPRAFNWTISVDTPLRASDSNIYFLWWVSEANNEEGFTSGYFNITGAAPSTTDVSSATTPVSTNTNNAPTTPAPPTPTPPNPASPVPPPAAAGNSDSSALRIGLGVGLGVGIPIVILLAVGVFFMLKYLKRLTPAKPKDAAAVENEPLDKYTYGHVADQQEIDGYAAAAVTPYDPPSELPGGGTLSGRSELPER</sequence>
<reference evidence="3 4" key="1">
    <citation type="submission" date="2020-01" db="EMBL/GenBank/DDBJ databases">
        <authorList>
            <consortium name="DOE Joint Genome Institute"/>
            <person name="Haridas S."/>
            <person name="Albert R."/>
            <person name="Binder M."/>
            <person name="Bloem J."/>
            <person name="Labutti K."/>
            <person name="Salamov A."/>
            <person name="Andreopoulos B."/>
            <person name="Baker S.E."/>
            <person name="Barry K."/>
            <person name="Bills G."/>
            <person name="Bluhm B.H."/>
            <person name="Cannon C."/>
            <person name="Castanera R."/>
            <person name="Culley D.E."/>
            <person name="Daum C."/>
            <person name="Ezra D."/>
            <person name="Gonzalez J.B."/>
            <person name="Henrissat B."/>
            <person name="Kuo A."/>
            <person name="Liang C."/>
            <person name="Lipzen A."/>
            <person name="Lutzoni F."/>
            <person name="Magnuson J."/>
            <person name="Mondo S."/>
            <person name="Nolan M."/>
            <person name="Ohm R."/>
            <person name="Pangilinan J."/>
            <person name="Park H.-J.H."/>
            <person name="Ramirez L."/>
            <person name="Alfaro M."/>
            <person name="Sun H."/>
            <person name="Tritt A."/>
            <person name="Yoshinaga Y."/>
            <person name="Zwiers L.-H.L."/>
            <person name="Turgeon B.G."/>
            <person name="Goodwin S.B."/>
            <person name="Spatafora J.W."/>
            <person name="Crous P.W."/>
            <person name="Grigoriev I.V."/>
        </authorList>
    </citation>
    <scope>NUCLEOTIDE SEQUENCE [LARGE SCALE GENOMIC DNA]</scope>
    <source>
        <strain evidence="3 4">CBS 611.86</strain>
    </source>
</reference>
<proteinExistence type="predicted"/>
<gene>
    <name evidence="3" type="ORF">BDV95DRAFT_578695</name>
</gene>
<accession>A0A7C8IAN1</accession>
<dbReference type="AlphaFoldDB" id="A0A7C8IAN1"/>
<keyword evidence="4" id="KW-1185">Reference proteome</keyword>
<evidence type="ECO:0000256" key="1">
    <source>
        <dbReference type="SAM" id="MobiDB-lite"/>
    </source>
</evidence>
<comment type="caution">
    <text evidence="3">The sequence shown here is derived from an EMBL/GenBank/DDBJ whole genome shotgun (WGS) entry which is preliminary data.</text>
</comment>
<organism evidence="3 4">
    <name type="scientific">Massariosphaeria phaeospora</name>
    <dbReference type="NCBI Taxonomy" id="100035"/>
    <lineage>
        <taxon>Eukaryota</taxon>
        <taxon>Fungi</taxon>
        <taxon>Dikarya</taxon>
        <taxon>Ascomycota</taxon>
        <taxon>Pezizomycotina</taxon>
        <taxon>Dothideomycetes</taxon>
        <taxon>Pleosporomycetidae</taxon>
        <taxon>Pleosporales</taxon>
        <taxon>Pleosporales incertae sedis</taxon>
        <taxon>Massariosphaeria</taxon>
    </lineage>
</organism>
<evidence type="ECO:0000313" key="3">
    <source>
        <dbReference type="EMBL" id="KAF2868547.1"/>
    </source>
</evidence>
<keyword evidence="2" id="KW-0472">Membrane</keyword>
<protein>
    <recommendedName>
        <fullName evidence="5">Mid2 domain-containing protein</fullName>
    </recommendedName>
</protein>
<keyword evidence="2" id="KW-0812">Transmembrane</keyword>
<keyword evidence="2" id="KW-1133">Transmembrane helix</keyword>
<evidence type="ECO:0008006" key="5">
    <source>
        <dbReference type="Google" id="ProtNLM"/>
    </source>
</evidence>
<feature type="region of interest" description="Disordered" evidence="1">
    <location>
        <begin position="184"/>
        <end position="209"/>
    </location>
</feature>
<evidence type="ECO:0000256" key="2">
    <source>
        <dbReference type="SAM" id="Phobius"/>
    </source>
</evidence>
<feature type="transmembrane region" description="Helical" evidence="2">
    <location>
        <begin position="117"/>
        <end position="141"/>
    </location>
</feature>